<accession>A0LCG9</accession>
<reference evidence="3" key="1">
    <citation type="journal article" date="2009" name="Appl. Environ. Microbiol.">
        <title>Complete genome sequence of the chemolithoautotrophic marine magnetotactic coccus strain MC-1.</title>
        <authorList>
            <person name="Schubbe S."/>
            <person name="Williams T.J."/>
            <person name="Xie G."/>
            <person name="Kiss H.E."/>
            <person name="Brettin T.S."/>
            <person name="Martinez D."/>
            <person name="Ross C.A."/>
            <person name="Schuler D."/>
            <person name="Cox B.L."/>
            <person name="Nealson K.H."/>
            <person name="Bazylinski D.A."/>
        </authorList>
    </citation>
    <scope>NUCLEOTIDE SEQUENCE [LARGE SCALE GENOMIC DNA]</scope>
    <source>
        <strain evidence="3">ATCC BAA-1437 / JCM 17883 / MC-1</strain>
    </source>
</reference>
<protein>
    <submittedName>
        <fullName evidence="2">Uncharacterized protein</fullName>
    </submittedName>
</protein>
<proteinExistence type="predicted"/>
<sequence precursor="true">MQAEGVDFGKLALLCVGLALFYLITAIYMASGSDEKQVKQWPMAKAYGPITTTQENQVVALKAHIAQREGSWSYLEVELLASPTGPLITGFSGEMHFETGYDDEGRWEDRQEWVEQRLVIPQPGSYYLRFKGGGGVVDNATAPLDLTQLDLEIRTLRGGDRGFNIGVVILLLLGVGFNGFANVRAKQLQEQNP</sequence>
<organism evidence="2 3">
    <name type="scientific">Magnetococcus marinus (strain ATCC BAA-1437 / JCM 17883 / MC-1)</name>
    <dbReference type="NCBI Taxonomy" id="156889"/>
    <lineage>
        <taxon>Bacteria</taxon>
        <taxon>Pseudomonadati</taxon>
        <taxon>Pseudomonadota</taxon>
        <taxon>Magnetococcia</taxon>
        <taxon>Magnetococcales</taxon>
        <taxon>Magnetococcaceae</taxon>
        <taxon>Magnetococcus</taxon>
    </lineage>
</organism>
<feature type="transmembrane region" description="Helical" evidence="1">
    <location>
        <begin position="162"/>
        <end position="181"/>
    </location>
</feature>
<keyword evidence="1" id="KW-0472">Membrane</keyword>
<keyword evidence="1" id="KW-1133">Transmembrane helix</keyword>
<keyword evidence="1" id="KW-0812">Transmembrane</keyword>
<feature type="transmembrane region" description="Helical" evidence="1">
    <location>
        <begin position="12"/>
        <end position="31"/>
    </location>
</feature>
<gene>
    <name evidence="2" type="ordered locus">Mmc1_3172</name>
</gene>
<dbReference type="Proteomes" id="UP000002586">
    <property type="component" value="Chromosome"/>
</dbReference>
<dbReference type="HOGENOM" id="CLU_1407287_0_0_5"/>
<evidence type="ECO:0000313" key="2">
    <source>
        <dbReference type="EMBL" id="ABK45662.1"/>
    </source>
</evidence>
<reference evidence="2 3" key="2">
    <citation type="journal article" date="2012" name="Int. J. Syst. Evol. Microbiol.">
        <title>Magnetococcus marinus gen. nov., sp. nov., a marine, magnetotactic bacterium that represents a novel lineage (Magnetococcaceae fam. nov.; Magnetococcales ord. nov.) at the base of the Alphaproteobacteria.</title>
        <authorList>
            <person name="Bazylinski D.A."/>
            <person name="Williams T.J."/>
            <person name="Lefevre C.T."/>
            <person name="Berg R.J."/>
            <person name="Zhang C.L."/>
            <person name="Bowser S.S."/>
            <person name="Dean A.J."/>
            <person name="Beveridge T.J."/>
        </authorList>
    </citation>
    <scope>NUCLEOTIDE SEQUENCE [LARGE SCALE GENOMIC DNA]</scope>
    <source>
        <strain evidence="3">ATCC BAA-1437 / JCM 17883 / MC-1</strain>
    </source>
</reference>
<keyword evidence="3" id="KW-1185">Reference proteome</keyword>
<dbReference type="EMBL" id="CP000471">
    <property type="protein sequence ID" value="ABK45662.1"/>
    <property type="molecule type" value="Genomic_DNA"/>
</dbReference>
<dbReference type="KEGG" id="mgm:Mmc1_3172"/>
<name>A0LCG9_MAGMM</name>
<dbReference type="STRING" id="156889.Mmc1_3172"/>
<dbReference type="AlphaFoldDB" id="A0LCG9"/>
<evidence type="ECO:0000256" key="1">
    <source>
        <dbReference type="SAM" id="Phobius"/>
    </source>
</evidence>
<evidence type="ECO:0000313" key="3">
    <source>
        <dbReference type="Proteomes" id="UP000002586"/>
    </source>
</evidence>